<evidence type="ECO:0000313" key="3">
    <source>
        <dbReference type="Proteomes" id="UP000199517"/>
    </source>
</evidence>
<name>A0A1I1UMV3_9BURK</name>
<evidence type="ECO:0000256" key="1">
    <source>
        <dbReference type="SAM" id="MobiDB-lite"/>
    </source>
</evidence>
<evidence type="ECO:0008006" key="4">
    <source>
        <dbReference type="Google" id="ProtNLM"/>
    </source>
</evidence>
<evidence type="ECO:0000313" key="2">
    <source>
        <dbReference type="EMBL" id="SFD72182.1"/>
    </source>
</evidence>
<dbReference type="Proteomes" id="UP000199517">
    <property type="component" value="Unassembled WGS sequence"/>
</dbReference>
<feature type="compositionally biased region" description="Low complexity" evidence="1">
    <location>
        <begin position="38"/>
        <end position="50"/>
    </location>
</feature>
<dbReference type="STRING" id="32040.SAMN04489710_105165"/>
<keyword evidence="3" id="KW-1185">Reference proteome</keyword>
<organism evidence="2 3">
    <name type="scientific">Paracidovorax konjaci</name>
    <dbReference type="NCBI Taxonomy" id="32040"/>
    <lineage>
        <taxon>Bacteria</taxon>
        <taxon>Pseudomonadati</taxon>
        <taxon>Pseudomonadota</taxon>
        <taxon>Betaproteobacteria</taxon>
        <taxon>Burkholderiales</taxon>
        <taxon>Comamonadaceae</taxon>
        <taxon>Paracidovorax</taxon>
    </lineage>
</organism>
<dbReference type="OrthoDB" id="8794128at2"/>
<sequence>MPSSIDPPRQPQGPLARLMAEAALQRQNMLIGGPDPGSPAGASAPAQAPVPGQPPLPTPSSPSPPSGERVSVSPEARARADAAGGGTGRPQAAGAPAVAGPGGGGPSMGGRAPAGSAGMAAPVPAPAAAAMAGAGTAWPAGGVAGPTRALLGMLVHQLAGGTAGLGVVAAQPWTADLARALRADPLAQGGPGPLQTWRVGQGSVQAEDGERGFSFTFQAPAAAMPRGAAAGLAEAGPPAASAPAGAGGAAAGALTVPFPGRLARLESGVFALVLQGRDEAGGATRTSALLSLEFQPPPAQGLYAREWMLPSLRPDPWLQMAALQASGYRREDEEAEAAARRGGAPLCDTPGCPYADRAPCAQPFCMALRVMPPQRSSGT</sequence>
<proteinExistence type="predicted"/>
<feature type="compositionally biased region" description="Pro residues" evidence="1">
    <location>
        <begin position="51"/>
        <end position="65"/>
    </location>
</feature>
<protein>
    <recommendedName>
        <fullName evidence="4">Fe-S oxidoreductase</fullName>
    </recommendedName>
</protein>
<feature type="region of interest" description="Disordered" evidence="1">
    <location>
        <begin position="24"/>
        <end position="120"/>
    </location>
</feature>
<dbReference type="EMBL" id="FOMQ01000005">
    <property type="protein sequence ID" value="SFD72182.1"/>
    <property type="molecule type" value="Genomic_DNA"/>
</dbReference>
<dbReference type="RefSeq" id="WP_092951468.1">
    <property type="nucleotide sequence ID" value="NZ_FOMQ01000005.1"/>
</dbReference>
<gene>
    <name evidence="2" type="ORF">SAMN04489710_105165</name>
</gene>
<accession>A0A1I1UMV3</accession>
<feature type="compositionally biased region" description="Low complexity" evidence="1">
    <location>
        <begin position="109"/>
        <end position="120"/>
    </location>
</feature>
<dbReference type="AlphaFoldDB" id="A0A1I1UMV3"/>
<reference evidence="3" key="1">
    <citation type="submission" date="2016-10" db="EMBL/GenBank/DDBJ databases">
        <authorList>
            <person name="Varghese N."/>
            <person name="Submissions S."/>
        </authorList>
    </citation>
    <scope>NUCLEOTIDE SEQUENCE [LARGE SCALE GENOMIC DNA]</scope>
    <source>
        <strain evidence="3">DSM 7481</strain>
    </source>
</reference>